<dbReference type="EMBL" id="VDFC01000006">
    <property type="protein sequence ID" value="KAA0942597.1"/>
    <property type="molecule type" value="Genomic_DNA"/>
</dbReference>
<dbReference type="AlphaFoldDB" id="A0A5B0BLG2"/>
<dbReference type="Pfam" id="PF10604">
    <property type="entry name" value="Polyketide_cyc2"/>
    <property type="match status" value="1"/>
</dbReference>
<protein>
    <submittedName>
        <fullName evidence="1">SRPBCC family protein</fullName>
    </submittedName>
</protein>
<name>A0A5B0BLG2_9ACTN</name>
<reference evidence="1 2" key="1">
    <citation type="submission" date="2019-05" db="EMBL/GenBank/DDBJ databases">
        <authorList>
            <person name="Hariharan J."/>
            <person name="Choudoir M.J."/>
            <person name="Diebold P."/>
            <person name="Panke-Buisse K."/>
            <person name="Buckley D.H."/>
        </authorList>
    </citation>
    <scope>NUCLEOTIDE SEQUENCE [LARGE SCALE GENOMIC DNA]</scope>
    <source>
        <strain evidence="1 2">SUN51</strain>
    </source>
</reference>
<dbReference type="Gene3D" id="3.30.530.20">
    <property type="match status" value="1"/>
</dbReference>
<evidence type="ECO:0000313" key="1">
    <source>
        <dbReference type="EMBL" id="KAA0942597.1"/>
    </source>
</evidence>
<dbReference type="OrthoDB" id="191189at2"/>
<dbReference type="Proteomes" id="UP000324965">
    <property type="component" value="Unassembled WGS sequence"/>
</dbReference>
<evidence type="ECO:0000313" key="2">
    <source>
        <dbReference type="Proteomes" id="UP000324965"/>
    </source>
</evidence>
<sequence length="138" mass="15488">MATVNLRAIGPASTGTVWRRYTHFQQWSGWSPQIRAVHTDAACIAPGVRGRVESVLRIGVAFVIEDVDPERRSWSWRVRLGPVRVWLKHDVLPWTTGTRTGVRTGAGTETRLVMRGPLPVLVAYAPLARLALRRLVRD</sequence>
<comment type="caution">
    <text evidence="1">The sequence shown here is derived from an EMBL/GenBank/DDBJ whole genome shotgun (WGS) entry which is preliminary data.</text>
</comment>
<dbReference type="InterPro" id="IPR019587">
    <property type="entry name" value="Polyketide_cyclase/dehydratase"/>
</dbReference>
<dbReference type="SUPFAM" id="SSF55961">
    <property type="entry name" value="Bet v1-like"/>
    <property type="match status" value="1"/>
</dbReference>
<dbReference type="InterPro" id="IPR023393">
    <property type="entry name" value="START-like_dom_sf"/>
</dbReference>
<organism evidence="1 2">
    <name type="scientific">Streptomyces apricus</name>
    <dbReference type="NCBI Taxonomy" id="1828112"/>
    <lineage>
        <taxon>Bacteria</taxon>
        <taxon>Bacillati</taxon>
        <taxon>Actinomycetota</taxon>
        <taxon>Actinomycetes</taxon>
        <taxon>Kitasatosporales</taxon>
        <taxon>Streptomycetaceae</taxon>
        <taxon>Streptomyces</taxon>
    </lineage>
</organism>
<gene>
    <name evidence="1" type="ORF">FGF04_02725</name>
</gene>
<accession>A0A5B0BLG2</accession>
<proteinExistence type="predicted"/>
<dbReference type="RefSeq" id="WP_149509573.1">
    <property type="nucleotide sequence ID" value="NZ_VDFC01000006.1"/>
</dbReference>
<keyword evidence="2" id="KW-1185">Reference proteome</keyword>